<reference evidence="4" key="1">
    <citation type="submission" date="2020-11" db="EMBL/GenBank/DDBJ databases">
        <authorList>
            <person name="Tran Van P."/>
        </authorList>
    </citation>
    <scope>NUCLEOTIDE SEQUENCE</scope>
</reference>
<dbReference type="Pfam" id="PF00339">
    <property type="entry name" value="Arrestin_N"/>
    <property type="match status" value="1"/>
</dbReference>
<dbReference type="PANTHER" id="PTHR11792:SF16">
    <property type="entry name" value="PHOSRESTIN-2"/>
    <property type="match status" value="1"/>
</dbReference>
<dbReference type="GO" id="GO:0007608">
    <property type="term" value="P:sensory perception of smell"/>
    <property type="evidence" value="ECO:0007669"/>
    <property type="project" value="UniProtKB-ARBA"/>
</dbReference>
<dbReference type="PANTHER" id="PTHR11792">
    <property type="entry name" value="ARRESTIN"/>
    <property type="match status" value="1"/>
</dbReference>
<dbReference type="SMART" id="SM01017">
    <property type="entry name" value="Arrestin_C"/>
    <property type="match status" value="1"/>
</dbReference>
<dbReference type="Pfam" id="PF02752">
    <property type="entry name" value="Arrestin_C"/>
    <property type="match status" value="1"/>
</dbReference>
<dbReference type="InterPro" id="IPR014756">
    <property type="entry name" value="Ig_E-set"/>
</dbReference>
<dbReference type="EMBL" id="OB661290">
    <property type="protein sequence ID" value="CAD7227875.1"/>
    <property type="molecule type" value="Genomic_DNA"/>
</dbReference>
<sequence length="395" mass="44170">MAASFKVFKKPSPNNKICLYLAKRDFVDHISCVDPIDGVLWIDGDYLQGRKVFAQVLCSFRYGREEEEVMGVSFQKDLFLASEQVFPPQKKHQVTKVQERLLKKLGGSAYPFTLNISPHAPSSVVIQTGNDEETKPCGVEYFVKAFIGDSAEDRSHARSTTSLMIRKVQFAPSKQGRQPCSIVRKDFLMSPGEMELEATLDKQLYHHGEKITINVCIRNHSNKEVKKIKASIQQCVDITIFTTGQYRTTVSSLESEEGCPLQPGSTLTRTIQLCPNFAMNNGKPGIALDGRLRHQAPSLASSTLLADSEQNKDNFGIIVSYTAKVKLYFGALGGELVAELPFILMHPKEQLRPPFARDDSTAQTEFVRQDTMAEDSPQNDGDKVNRSFEKLALRQ</sequence>
<dbReference type="Gene3D" id="2.60.40.640">
    <property type="match status" value="1"/>
</dbReference>
<proteinExistence type="inferred from homology"/>
<dbReference type="Gene3D" id="2.60.40.840">
    <property type="match status" value="1"/>
</dbReference>
<dbReference type="SUPFAM" id="SSF81296">
    <property type="entry name" value="E set domains"/>
    <property type="match status" value="2"/>
</dbReference>
<dbReference type="GO" id="GO:0016060">
    <property type="term" value="P:negative regulation of phospholipase C-activating phototransduction signaling pathway"/>
    <property type="evidence" value="ECO:0007669"/>
    <property type="project" value="UniProtKB-ARBA"/>
</dbReference>
<evidence type="ECO:0000256" key="1">
    <source>
        <dbReference type="ARBA" id="ARBA00005298"/>
    </source>
</evidence>
<dbReference type="AlphaFoldDB" id="A0A7R8WFL4"/>
<protein>
    <submittedName>
        <fullName evidence="4">Uncharacterized protein</fullName>
    </submittedName>
</protein>
<dbReference type="InterPro" id="IPR000698">
    <property type="entry name" value="Arrestin"/>
</dbReference>
<dbReference type="PRINTS" id="PR00309">
    <property type="entry name" value="ARRESTIN"/>
</dbReference>
<gene>
    <name evidence="4" type="ORF">CTOB1V02_LOCUS5769</name>
</gene>
<dbReference type="InterPro" id="IPR014753">
    <property type="entry name" value="Arrestin_N"/>
</dbReference>
<dbReference type="GO" id="GO:0001664">
    <property type="term" value="F:G protein-coupled receptor binding"/>
    <property type="evidence" value="ECO:0007669"/>
    <property type="project" value="TreeGrafter"/>
</dbReference>
<dbReference type="OrthoDB" id="298939at2759"/>
<feature type="region of interest" description="Disordered" evidence="3">
    <location>
        <begin position="368"/>
        <end position="395"/>
    </location>
</feature>
<dbReference type="InterPro" id="IPR017864">
    <property type="entry name" value="Arrestin_CS"/>
</dbReference>
<dbReference type="InterPro" id="IPR011021">
    <property type="entry name" value="Arrestin-like_N"/>
</dbReference>
<evidence type="ECO:0000256" key="2">
    <source>
        <dbReference type="ARBA" id="ARBA00022606"/>
    </source>
</evidence>
<feature type="compositionally biased region" description="Basic and acidic residues" evidence="3">
    <location>
        <begin position="380"/>
        <end position="395"/>
    </location>
</feature>
<accession>A0A7R8WFL4</accession>
<evidence type="ECO:0000256" key="3">
    <source>
        <dbReference type="SAM" id="MobiDB-lite"/>
    </source>
</evidence>
<name>A0A7R8WFL4_9CRUS</name>
<dbReference type="GO" id="GO:0005737">
    <property type="term" value="C:cytoplasm"/>
    <property type="evidence" value="ECO:0007669"/>
    <property type="project" value="TreeGrafter"/>
</dbReference>
<comment type="similarity">
    <text evidence="1">Belongs to the arrestin family.</text>
</comment>
<dbReference type="PROSITE" id="PS00295">
    <property type="entry name" value="ARRESTINS"/>
    <property type="match status" value="1"/>
</dbReference>
<evidence type="ECO:0000313" key="4">
    <source>
        <dbReference type="EMBL" id="CAD7227875.1"/>
    </source>
</evidence>
<dbReference type="FunFam" id="2.60.40.840:FF:000002">
    <property type="entry name" value="Arrestin 3"/>
    <property type="match status" value="1"/>
</dbReference>
<dbReference type="InterPro" id="IPR011022">
    <property type="entry name" value="Arrestin_C-like"/>
</dbReference>
<keyword evidence="2" id="KW-0716">Sensory transduction</keyword>
<dbReference type="GO" id="GO:0045494">
    <property type="term" value="P:photoreceptor cell maintenance"/>
    <property type="evidence" value="ECO:0007669"/>
    <property type="project" value="UniProtKB-ARBA"/>
</dbReference>
<dbReference type="GO" id="GO:0007165">
    <property type="term" value="P:signal transduction"/>
    <property type="evidence" value="ECO:0007669"/>
    <property type="project" value="InterPro"/>
</dbReference>
<dbReference type="GO" id="GO:0002031">
    <property type="term" value="P:G protein-coupled receptor internalization"/>
    <property type="evidence" value="ECO:0007669"/>
    <property type="project" value="TreeGrafter"/>
</dbReference>
<organism evidence="4">
    <name type="scientific">Cyprideis torosa</name>
    <dbReference type="NCBI Taxonomy" id="163714"/>
    <lineage>
        <taxon>Eukaryota</taxon>
        <taxon>Metazoa</taxon>
        <taxon>Ecdysozoa</taxon>
        <taxon>Arthropoda</taxon>
        <taxon>Crustacea</taxon>
        <taxon>Oligostraca</taxon>
        <taxon>Ostracoda</taxon>
        <taxon>Podocopa</taxon>
        <taxon>Podocopida</taxon>
        <taxon>Cytherocopina</taxon>
        <taxon>Cytheroidea</taxon>
        <taxon>Cytherideidae</taxon>
        <taxon>Cyprideis</taxon>
    </lineage>
</organism>
<dbReference type="InterPro" id="IPR014752">
    <property type="entry name" value="Arrestin-like_C"/>
</dbReference>